<name>A0AAN9ERE9_CROPI</name>
<evidence type="ECO:0000313" key="2">
    <source>
        <dbReference type="EMBL" id="KAK7258573.1"/>
    </source>
</evidence>
<evidence type="ECO:0000313" key="3">
    <source>
        <dbReference type="Proteomes" id="UP001372338"/>
    </source>
</evidence>
<evidence type="ECO:0000256" key="1">
    <source>
        <dbReference type="SAM" id="MobiDB-lite"/>
    </source>
</evidence>
<keyword evidence="3" id="KW-1185">Reference proteome</keyword>
<organism evidence="2 3">
    <name type="scientific">Crotalaria pallida</name>
    <name type="common">Smooth rattlebox</name>
    <name type="synonym">Crotalaria striata</name>
    <dbReference type="NCBI Taxonomy" id="3830"/>
    <lineage>
        <taxon>Eukaryota</taxon>
        <taxon>Viridiplantae</taxon>
        <taxon>Streptophyta</taxon>
        <taxon>Embryophyta</taxon>
        <taxon>Tracheophyta</taxon>
        <taxon>Spermatophyta</taxon>
        <taxon>Magnoliopsida</taxon>
        <taxon>eudicotyledons</taxon>
        <taxon>Gunneridae</taxon>
        <taxon>Pentapetalae</taxon>
        <taxon>rosids</taxon>
        <taxon>fabids</taxon>
        <taxon>Fabales</taxon>
        <taxon>Fabaceae</taxon>
        <taxon>Papilionoideae</taxon>
        <taxon>50 kb inversion clade</taxon>
        <taxon>genistoids sensu lato</taxon>
        <taxon>core genistoids</taxon>
        <taxon>Crotalarieae</taxon>
        <taxon>Crotalaria</taxon>
    </lineage>
</organism>
<accession>A0AAN9ERE9</accession>
<proteinExistence type="predicted"/>
<feature type="region of interest" description="Disordered" evidence="1">
    <location>
        <begin position="51"/>
        <end position="71"/>
    </location>
</feature>
<dbReference type="EMBL" id="JAYWIO010000005">
    <property type="protein sequence ID" value="KAK7258573.1"/>
    <property type="molecule type" value="Genomic_DNA"/>
</dbReference>
<protein>
    <submittedName>
        <fullName evidence="2">Uncharacterized protein</fullName>
    </submittedName>
</protein>
<gene>
    <name evidence="2" type="ORF">RIF29_24153</name>
</gene>
<dbReference type="Proteomes" id="UP001372338">
    <property type="component" value="Unassembled WGS sequence"/>
</dbReference>
<sequence length="71" mass="8261">MKDGGIRWWFGGDCDVGFRYIYKECNKQSPSERVVVVGWLWLQRVLLSSHTLSHSSQLPRTRSRSVASFRC</sequence>
<comment type="caution">
    <text evidence="2">The sequence shown here is derived from an EMBL/GenBank/DDBJ whole genome shotgun (WGS) entry which is preliminary data.</text>
</comment>
<reference evidence="2 3" key="1">
    <citation type="submission" date="2024-01" db="EMBL/GenBank/DDBJ databases">
        <title>The genomes of 5 underutilized Papilionoideae crops provide insights into root nodulation and disease resistanc.</title>
        <authorList>
            <person name="Yuan L."/>
        </authorList>
    </citation>
    <scope>NUCLEOTIDE SEQUENCE [LARGE SCALE GENOMIC DNA]</scope>
    <source>
        <strain evidence="2">ZHUSHIDOU_FW_LH</strain>
        <tissue evidence="2">Leaf</tissue>
    </source>
</reference>
<dbReference type="AlphaFoldDB" id="A0AAN9ERE9"/>